<feature type="domain" description="HTH tetR-type" evidence="5">
    <location>
        <begin position="7"/>
        <end position="67"/>
    </location>
</feature>
<sequence length="186" mass="20342">MGRPRDPALDEAILDAAQALLEEAGCSGFTMEGVASRAGTGKQTLYRRWPSRGELLIDLYYRDPMPAPALDGTLAEALDGFLELNLQRLYRPWHQSLLRSLAVAAQEDAALKQVMLARITHPRLELGRAIFHRAEAAGEVAAGLDVALILEGAIGAIWFQLLFSPTPITPDFKPRLLRAMLAQARG</sequence>
<evidence type="ECO:0000313" key="6">
    <source>
        <dbReference type="EMBL" id="ONG51580.1"/>
    </source>
</evidence>
<name>A0A1V2H1F0_9PROT</name>
<organism evidence="6 7">
    <name type="scientific">Teichococcus deserti</name>
    <dbReference type="NCBI Taxonomy" id="1817963"/>
    <lineage>
        <taxon>Bacteria</taxon>
        <taxon>Pseudomonadati</taxon>
        <taxon>Pseudomonadota</taxon>
        <taxon>Alphaproteobacteria</taxon>
        <taxon>Acetobacterales</taxon>
        <taxon>Roseomonadaceae</taxon>
        <taxon>Roseomonas</taxon>
    </lineage>
</organism>
<dbReference type="Pfam" id="PF00440">
    <property type="entry name" value="TetR_N"/>
    <property type="match status" value="1"/>
</dbReference>
<reference evidence="6 7" key="1">
    <citation type="submission" date="2016-10" db="EMBL/GenBank/DDBJ databases">
        <title>Draft Genome sequence of Roseomonas sp. strain M3.</title>
        <authorList>
            <person name="Subhash Y."/>
            <person name="Lee S."/>
        </authorList>
    </citation>
    <scope>NUCLEOTIDE SEQUENCE [LARGE SCALE GENOMIC DNA]</scope>
    <source>
        <strain evidence="6 7">M3</strain>
    </source>
</reference>
<dbReference type="Pfam" id="PF16859">
    <property type="entry name" value="TetR_C_11"/>
    <property type="match status" value="1"/>
</dbReference>
<dbReference type="GO" id="GO:0000976">
    <property type="term" value="F:transcription cis-regulatory region binding"/>
    <property type="evidence" value="ECO:0007669"/>
    <property type="project" value="TreeGrafter"/>
</dbReference>
<dbReference type="SUPFAM" id="SSF48498">
    <property type="entry name" value="Tetracyclin repressor-like, C-terminal domain"/>
    <property type="match status" value="1"/>
</dbReference>
<dbReference type="PANTHER" id="PTHR30055">
    <property type="entry name" value="HTH-TYPE TRANSCRIPTIONAL REGULATOR RUTR"/>
    <property type="match status" value="1"/>
</dbReference>
<dbReference type="Gene3D" id="1.10.10.60">
    <property type="entry name" value="Homeodomain-like"/>
    <property type="match status" value="1"/>
</dbReference>
<dbReference type="RefSeq" id="WP_076958324.1">
    <property type="nucleotide sequence ID" value="NZ_MLCO01000160.1"/>
</dbReference>
<evidence type="ECO:0000256" key="2">
    <source>
        <dbReference type="ARBA" id="ARBA00023125"/>
    </source>
</evidence>
<evidence type="ECO:0000256" key="1">
    <source>
        <dbReference type="ARBA" id="ARBA00023015"/>
    </source>
</evidence>
<protein>
    <recommendedName>
        <fullName evidence="5">HTH tetR-type domain-containing protein</fullName>
    </recommendedName>
</protein>
<dbReference type="PANTHER" id="PTHR30055:SF148">
    <property type="entry name" value="TETR-FAMILY TRANSCRIPTIONAL REGULATOR"/>
    <property type="match status" value="1"/>
</dbReference>
<evidence type="ECO:0000256" key="3">
    <source>
        <dbReference type="ARBA" id="ARBA00023163"/>
    </source>
</evidence>
<keyword evidence="2 4" id="KW-0238">DNA-binding</keyword>
<comment type="caution">
    <text evidence="6">The sequence shown here is derived from an EMBL/GenBank/DDBJ whole genome shotgun (WGS) entry which is preliminary data.</text>
</comment>
<keyword evidence="7" id="KW-1185">Reference proteome</keyword>
<dbReference type="InterPro" id="IPR036271">
    <property type="entry name" value="Tet_transcr_reg_TetR-rel_C_sf"/>
</dbReference>
<evidence type="ECO:0000256" key="4">
    <source>
        <dbReference type="PROSITE-ProRule" id="PRU00335"/>
    </source>
</evidence>
<dbReference type="PROSITE" id="PS50977">
    <property type="entry name" value="HTH_TETR_2"/>
    <property type="match status" value="1"/>
</dbReference>
<dbReference type="PRINTS" id="PR00455">
    <property type="entry name" value="HTHTETR"/>
</dbReference>
<dbReference type="Proteomes" id="UP000188879">
    <property type="component" value="Unassembled WGS sequence"/>
</dbReference>
<gene>
    <name evidence="6" type="ORF">BKE38_15955</name>
</gene>
<dbReference type="Gene3D" id="1.10.357.10">
    <property type="entry name" value="Tetracycline Repressor, domain 2"/>
    <property type="match status" value="1"/>
</dbReference>
<dbReference type="InterPro" id="IPR050109">
    <property type="entry name" value="HTH-type_TetR-like_transc_reg"/>
</dbReference>
<dbReference type="SUPFAM" id="SSF46689">
    <property type="entry name" value="Homeodomain-like"/>
    <property type="match status" value="1"/>
</dbReference>
<dbReference type="InterPro" id="IPR009057">
    <property type="entry name" value="Homeodomain-like_sf"/>
</dbReference>
<evidence type="ECO:0000313" key="7">
    <source>
        <dbReference type="Proteomes" id="UP000188879"/>
    </source>
</evidence>
<dbReference type="InterPro" id="IPR001647">
    <property type="entry name" value="HTH_TetR"/>
</dbReference>
<accession>A0A1V2H1F0</accession>
<keyword evidence="1" id="KW-0805">Transcription regulation</keyword>
<feature type="DNA-binding region" description="H-T-H motif" evidence="4">
    <location>
        <begin position="30"/>
        <end position="49"/>
    </location>
</feature>
<dbReference type="GO" id="GO:0003700">
    <property type="term" value="F:DNA-binding transcription factor activity"/>
    <property type="evidence" value="ECO:0007669"/>
    <property type="project" value="TreeGrafter"/>
</dbReference>
<keyword evidence="3" id="KW-0804">Transcription</keyword>
<evidence type="ECO:0000259" key="5">
    <source>
        <dbReference type="PROSITE" id="PS50977"/>
    </source>
</evidence>
<dbReference type="InterPro" id="IPR011075">
    <property type="entry name" value="TetR_C"/>
</dbReference>
<dbReference type="EMBL" id="MLCO01000160">
    <property type="protein sequence ID" value="ONG51580.1"/>
    <property type="molecule type" value="Genomic_DNA"/>
</dbReference>
<dbReference type="AlphaFoldDB" id="A0A1V2H1F0"/>
<proteinExistence type="predicted"/>